<evidence type="ECO:0000313" key="2">
    <source>
        <dbReference type="EMBL" id="AOC61658.1"/>
    </source>
</evidence>
<organism evidence="2">
    <name type="scientific">Gloeotilopsis planctonica</name>
    <dbReference type="NCBI Taxonomy" id="34157"/>
    <lineage>
        <taxon>Eukaryota</taxon>
        <taxon>Viridiplantae</taxon>
        <taxon>Chlorophyta</taxon>
        <taxon>core chlorophytes</taxon>
        <taxon>Ulvophyceae</taxon>
        <taxon>OUU clade</taxon>
        <taxon>Ulotrichales</taxon>
        <taxon>Ulotrichaceae</taxon>
        <taxon>Gloeotilopsis</taxon>
    </lineage>
</organism>
<dbReference type="Gene3D" id="3.10.28.10">
    <property type="entry name" value="Homing endonucleases"/>
    <property type="match status" value="2"/>
</dbReference>
<dbReference type="InterPro" id="IPR027434">
    <property type="entry name" value="Homing_endonucl"/>
</dbReference>
<feature type="domain" description="Homing endonuclease LAGLIDADG" evidence="1">
    <location>
        <begin position="126"/>
        <end position="213"/>
    </location>
</feature>
<name>A0A1B2RZA8_9CHLO</name>
<evidence type="ECO:0000259" key="1">
    <source>
        <dbReference type="Pfam" id="PF00961"/>
    </source>
</evidence>
<keyword evidence="2" id="KW-0934">Plastid</keyword>
<accession>A0A1B2RZA8</accession>
<proteinExistence type="predicted"/>
<keyword evidence="2" id="KW-0150">Chloroplast</keyword>
<keyword evidence="2" id="KW-0255">Endonuclease</keyword>
<protein>
    <submittedName>
        <fullName evidence="2">Putative lAGLIDADG homing endonuclease</fullName>
    </submittedName>
</protein>
<dbReference type="Pfam" id="PF00961">
    <property type="entry name" value="LAGLIDADG_1"/>
    <property type="match status" value="1"/>
</dbReference>
<dbReference type="PANTHER" id="PTHR37520">
    <property type="entry name" value="INTRON-ENCODED DNA ENDONUCLEASE AI2A-RELATED"/>
    <property type="match status" value="1"/>
</dbReference>
<dbReference type="InterPro" id="IPR004860">
    <property type="entry name" value="LAGLIDADG_dom"/>
</dbReference>
<dbReference type="GO" id="GO:0004519">
    <property type="term" value="F:endonuclease activity"/>
    <property type="evidence" value="ECO:0007669"/>
    <property type="project" value="UniProtKB-KW"/>
</dbReference>
<keyword evidence="2" id="KW-0540">Nuclease</keyword>
<reference evidence="2" key="1">
    <citation type="journal article" date="2016" name="Genome Biol. Evol.">
        <title>Mitochondrion-to-Chloroplast DNA Transfers and Intragenomic Proliferation of Chloroplast Group II Introns in Gloeotilopsis Green Algae (Ulotrichales, Ulvophyceae).</title>
        <authorList>
            <person name="Turmel M."/>
            <person name="Otis C."/>
            <person name="Lemieux C."/>
        </authorList>
    </citation>
    <scope>NUCLEOTIDE SEQUENCE</scope>
</reference>
<dbReference type="SUPFAM" id="SSF55608">
    <property type="entry name" value="Homing endonucleases"/>
    <property type="match status" value="2"/>
</dbReference>
<geneLocation type="chloroplast" evidence="2"/>
<dbReference type="EMBL" id="KX306824">
    <property type="protein sequence ID" value="AOC61658.1"/>
    <property type="molecule type" value="Genomic_DNA"/>
</dbReference>
<dbReference type="AlphaFoldDB" id="A0A1B2RZA8"/>
<keyword evidence="2" id="KW-0378">Hydrolase</keyword>
<dbReference type="PANTHER" id="PTHR37520:SF1">
    <property type="entry name" value="INTRON-ENCODED DNA ENDONUCLEASE AI2A-RELATED"/>
    <property type="match status" value="1"/>
</dbReference>
<gene>
    <name evidence="2" type="primary">orf246</name>
</gene>
<sequence>MHLSSLKQNKADKSWNEWLAGLIDAGGCLLISSDGYPSLEITMGIFDKLALMQIKQKLNGSVKLRSKAQAFRYRLHNKKGMLILLSKINSLCQNPIRLFQLEKMCSKLNLIFEKTNILTLENGWFAGFFDGDGTIGYFFKNGWPQLILSVSNKKIENCQFFQQFFGGKIHLDKRCNTYKWALSKKEEILFFANYLTKYPLRSFKKKRFFLISEFFALRQIRAYAQPPETLTYKAWCLFEKKWSKLA</sequence>